<dbReference type="FunFam" id="3.30.70.270:FF:000001">
    <property type="entry name" value="Diguanylate cyclase domain protein"/>
    <property type="match status" value="1"/>
</dbReference>
<reference evidence="3 4" key="1">
    <citation type="submission" date="2011-08" db="EMBL/GenBank/DDBJ databases">
        <authorList>
            <person name="Weinstock G."/>
            <person name="Sodergren E."/>
            <person name="Clifton S."/>
            <person name="Fulton L."/>
            <person name="Fulton B."/>
            <person name="Courtney L."/>
            <person name="Fronick C."/>
            <person name="Harrison M."/>
            <person name="Strong C."/>
            <person name="Farmer C."/>
            <person name="Delahaunty K."/>
            <person name="Markovic C."/>
            <person name="Hall O."/>
            <person name="Minx P."/>
            <person name="Tomlinson C."/>
            <person name="Mitreva M."/>
            <person name="Hou S."/>
            <person name="Chen J."/>
            <person name="Wollam A."/>
            <person name="Pepin K.H."/>
            <person name="Johnson M."/>
            <person name="Bhonagiri V."/>
            <person name="Zhang X."/>
            <person name="Suruliraj S."/>
            <person name="Warren W."/>
            <person name="Chinwalla A."/>
            <person name="Mardis E.R."/>
            <person name="Wilson R.K."/>
        </authorList>
    </citation>
    <scope>NUCLEOTIDE SEQUENCE [LARGE SCALE GENOMIC DNA]</scope>
    <source>
        <strain evidence="3 4">ATCC 33091</strain>
    </source>
</reference>
<gene>
    <name evidence="3" type="ORF">HMPREF0557_00376</name>
</gene>
<proteinExistence type="predicted"/>
<dbReference type="PANTHER" id="PTHR45138:SF9">
    <property type="entry name" value="DIGUANYLATE CYCLASE DGCM-RELATED"/>
    <property type="match status" value="1"/>
</dbReference>
<feature type="transmembrane region" description="Helical" evidence="1">
    <location>
        <begin position="50"/>
        <end position="68"/>
    </location>
</feature>
<dbReference type="NCBIfam" id="TIGR00254">
    <property type="entry name" value="GGDEF"/>
    <property type="match status" value="1"/>
</dbReference>
<dbReference type="Proteomes" id="UP000003597">
    <property type="component" value="Unassembled WGS sequence"/>
</dbReference>
<feature type="transmembrane region" description="Helical" evidence="1">
    <location>
        <begin position="88"/>
        <end position="109"/>
    </location>
</feature>
<name>A0AB72ZC40_LISIO</name>
<evidence type="ECO:0000259" key="2">
    <source>
        <dbReference type="PROSITE" id="PS50887"/>
    </source>
</evidence>
<keyword evidence="1" id="KW-0812">Transmembrane</keyword>
<dbReference type="SUPFAM" id="SSF55073">
    <property type="entry name" value="Nucleotide cyclase"/>
    <property type="match status" value="1"/>
</dbReference>
<feature type="domain" description="GGDEF" evidence="2">
    <location>
        <begin position="244"/>
        <end position="379"/>
    </location>
</feature>
<dbReference type="GO" id="GO:0043709">
    <property type="term" value="P:cell adhesion involved in single-species biofilm formation"/>
    <property type="evidence" value="ECO:0007669"/>
    <property type="project" value="TreeGrafter"/>
</dbReference>
<organism evidence="3 4">
    <name type="scientific">Listeria innocua ATCC 33091</name>
    <dbReference type="NCBI Taxonomy" id="1002366"/>
    <lineage>
        <taxon>Bacteria</taxon>
        <taxon>Bacillati</taxon>
        <taxon>Bacillota</taxon>
        <taxon>Bacilli</taxon>
        <taxon>Bacillales</taxon>
        <taxon>Listeriaceae</taxon>
        <taxon>Listeria</taxon>
    </lineage>
</organism>
<dbReference type="InterPro" id="IPR029787">
    <property type="entry name" value="Nucleotide_cyclase"/>
</dbReference>
<feature type="transmembrane region" description="Helical" evidence="1">
    <location>
        <begin position="116"/>
        <end position="138"/>
    </location>
</feature>
<feature type="transmembrane region" description="Helical" evidence="1">
    <location>
        <begin position="144"/>
        <end position="164"/>
    </location>
</feature>
<dbReference type="PANTHER" id="PTHR45138">
    <property type="entry name" value="REGULATORY COMPONENTS OF SENSORY TRANSDUCTION SYSTEM"/>
    <property type="match status" value="1"/>
</dbReference>
<sequence>MGDFFMPNILDSLWNSMALFLSALFFHGMALRSIREKKPAWFQIKFANEIINYALGIYYGLLGVYFIVRGLPGTDSGIYTDMLLDILIVLHLFSSAGPATIALVLIVAGKLFLGDALFANLIYVFLIIGFHFVCMEVAKLRLSSVQKVVLVKLSAIPLMLIYLHQKIHLTYTIHDVPVWTLYFLVSFFITFIIISAAYYIDTSNKLIYELQQSTILDPLTGLTNFRHFEKTFEAAFHYATLKKSNLSLIIIDIDYFKRVNDTYGHLVGNGVLSTFSQMLLKISFPPNTVISRIGGEEFAIILPNINVSETEHLAEKIRRKVEKIDVPIATTGSVITISAGIANYDGKNYPNANELMHAADQALYNAKRNGRNQVHIRETTDPVI</sequence>
<evidence type="ECO:0000313" key="3">
    <source>
        <dbReference type="EMBL" id="EHN62407.1"/>
    </source>
</evidence>
<dbReference type="GO" id="GO:0052621">
    <property type="term" value="F:diguanylate cyclase activity"/>
    <property type="evidence" value="ECO:0007669"/>
    <property type="project" value="TreeGrafter"/>
</dbReference>
<accession>A0AB72ZC40</accession>
<dbReference type="Pfam" id="PF00990">
    <property type="entry name" value="GGDEF"/>
    <property type="match status" value="1"/>
</dbReference>
<dbReference type="InterPro" id="IPR000160">
    <property type="entry name" value="GGDEF_dom"/>
</dbReference>
<dbReference type="GO" id="GO:0005886">
    <property type="term" value="C:plasma membrane"/>
    <property type="evidence" value="ECO:0007669"/>
    <property type="project" value="TreeGrafter"/>
</dbReference>
<dbReference type="AlphaFoldDB" id="A0AB72ZC40"/>
<dbReference type="Gene3D" id="3.30.70.270">
    <property type="match status" value="1"/>
</dbReference>
<keyword evidence="1" id="KW-0472">Membrane</keyword>
<evidence type="ECO:0000256" key="1">
    <source>
        <dbReference type="SAM" id="Phobius"/>
    </source>
</evidence>
<dbReference type="CDD" id="cd01949">
    <property type="entry name" value="GGDEF"/>
    <property type="match status" value="1"/>
</dbReference>
<dbReference type="SMART" id="SM00267">
    <property type="entry name" value="GGDEF"/>
    <property type="match status" value="1"/>
</dbReference>
<dbReference type="GO" id="GO:1902201">
    <property type="term" value="P:negative regulation of bacterial-type flagellum-dependent cell motility"/>
    <property type="evidence" value="ECO:0007669"/>
    <property type="project" value="TreeGrafter"/>
</dbReference>
<keyword evidence="4" id="KW-1185">Reference proteome</keyword>
<feature type="transmembrane region" description="Helical" evidence="1">
    <location>
        <begin position="12"/>
        <end position="30"/>
    </location>
</feature>
<keyword evidence="1" id="KW-1133">Transmembrane helix</keyword>
<evidence type="ECO:0000313" key="4">
    <source>
        <dbReference type="Proteomes" id="UP000003597"/>
    </source>
</evidence>
<feature type="transmembrane region" description="Helical" evidence="1">
    <location>
        <begin position="176"/>
        <end position="200"/>
    </location>
</feature>
<dbReference type="PROSITE" id="PS50887">
    <property type="entry name" value="GGDEF"/>
    <property type="match status" value="1"/>
</dbReference>
<comment type="caution">
    <text evidence="3">The sequence shown here is derived from an EMBL/GenBank/DDBJ whole genome shotgun (WGS) entry which is preliminary data.</text>
</comment>
<dbReference type="InterPro" id="IPR050469">
    <property type="entry name" value="Diguanylate_Cyclase"/>
</dbReference>
<dbReference type="EMBL" id="AGCN01000013">
    <property type="protein sequence ID" value="EHN62407.1"/>
    <property type="molecule type" value="Genomic_DNA"/>
</dbReference>
<protein>
    <submittedName>
        <fullName evidence="3">Diguanylate cyclase domain protein</fullName>
    </submittedName>
</protein>
<dbReference type="InterPro" id="IPR043128">
    <property type="entry name" value="Rev_trsase/Diguanyl_cyclase"/>
</dbReference>